<accession>A0ACC2GB29</accession>
<organism evidence="1 2">
    <name type="scientific">Dallia pectoralis</name>
    <name type="common">Alaska blackfish</name>
    <dbReference type="NCBI Taxonomy" id="75939"/>
    <lineage>
        <taxon>Eukaryota</taxon>
        <taxon>Metazoa</taxon>
        <taxon>Chordata</taxon>
        <taxon>Craniata</taxon>
        <taxon>Vertebrata</taxon>
        <taxon>Euteleostomi</taxon>
        <taxon>Actinopterygii</taxon>
        <taxon>Neopterygii</taxon>
        <taxon>Teleostei</taxon>
        <taxon>Protacanthopterygii</taxon>
        <taxon>Esociformes</taxon>
        <taxon>Umbridae</taxon>
        <taxon>Dallia</taxon>
    </lineage>
</organism>
<keyword evidence="2" id="KW-1185">Reference proteome</keyword>
<name>A0ACC2GB29_DALPE</name>
<sequence>MEERHGEDTGGIHLLKTDVAIREKRPESPTCPSVLSYKSMGQPINMGIGTRCAVLKNLTAQNSEIAVQVTHLLTCGKEKQSNCTPVLLLVDNWDDVEDLQRCILSAANEKKKTDTVMVIILNCERSQDPAERSRNSRLDGVFIINKLSNKEQRFFQGKLDELTVQHEKPETFYAFMIMTNNFSEKYIENLVQNTLKDLDTSAKVGQLLSFLSLLNTYVNGSHMSLSLCEEFVGIRNALWRKENLEDKMNPYSALLIRFNAEEHGTYQAVRFLHPMIASNCLKVLTKNYKLPLGEITINLLHCNLLYKSGMGKDILVQNIQSMLITRQKKELGDDKDTLFSPLIEHIQTEEGTSQIKEVLVKASQRFEKTQLCHRLWHGIST</sequence>
<protein>
    <submittedName>
        <fullName evidence="1">Uncharacterized protein</fullName>
    </submittedName>
</protein>
<dbReference type="EMBL" id="CM055742">
    <property type="protein sequence ID" value="KAJ8000828.1"/>
    <property type="molecule type" value="Genomic_DNA"/>
</dbReference>
<comment type="caution">
    <text evidence="1">The sequence shown here is derived from an EMBL/GenBank/DDBJ whole genome shotgun (WGS) entry which is preliminary data.</text>
</comment>
<evidence type="ECO:0000313" key="2">
    <source>
        <dbReference type="Proteomes" id="UP001157502"/>
    </source>
</evidence>
<proteinExistence type="predicted"/>
<reference evidence="1" key="1">
    <citation type="submission" date="2021-05" db="EMBL/GenBank/DDBJ databases">
        <authorList>
            <person name="Pan Q."/>
            <person name="Jouanno E."/>
            <person name="Zahm M."/>
            <person name="Klopp C."/>
            <person name="Cabau C."/>
            <person name="Louis A."/>
            <person name="Berthelot C."/>
            <person name="Parey E."/>
            <person name="Roest Crollius H."/>
            <person name="Montfort J."/>
            <person name="Robinson-Rechavi M."/>
            <person name="Bouchez O."/>
            <person name="Lampietro C."/>
            <person name="Lopez Roques C."/>
            <person name="Donnadieu C."/>
            <person name="Postlethwait J."/>
            <person name="Bobe J."/>
            <person name="Dillon D."/>
            <person name="Chandos A."/>
            <person name="von Hippel F."/>
            <person name="Guiguen Y."/>
        </authorList>
    </citation>
    <scope>NUCLEOTIDE SEQUENCE</scope>
    <source>
        <strain evidence="1">YG-Jan2019</strain>
    </source>
</reference>
<gene>
    <name evidence="1" type="ORF">DPEC_G00184450</name>
</gene>
<dbReference type="Proteomes" id="UP001157502">
    <property type="component" value="Chromosome 15"/>
</dbReference>
<evidence type="ECO:0000313" key="1">
    <source>
        <dbReference type="EMBL" id="KAJ8000828.1"/>
    </source>
</evidence>